<evidence type="ECO:0000313" key="6">
    <source>
        <dbReference type="Proteomes" id="UP001235939"/>
    </source>
</evidence>
<keyword evidence="2" id="KW-1015">Disulfide bond</keyword>
<dbReference type="SUPFAM" id="SSF49265">
    <property type="entry name" value="Fibronectin type III"/>
    <property type="match status" value="1"/>
</dbReference>
<dbReference type="InterPro" id="IPR003598">
    <property type="entry name" value="Ig_sub2"/>
</dbReference>
<feature type="domain" description="Ig-like" evidence="3">
    <location>
        <begin position="116"/>
        <end position="196"/>
    </location>
</feature>
<dbReference type="Gene3D" id="2.60.40.10">
    <property type="entry name" value="Immunoglobulins"/>
    <property type="match status" value="4"/>
</dbReference>
<dbReference type="SMART" id="SM00060">
    <property type="entry name" value="FN3"/>
    <property type="match status" value="1"/>
</dbReference>
<dbReference type="PANTHER" id="PTHR44170">
    <property type="entry name" value="PROTEIN SIDEKICK"/>
    <property type="match status" value="1"/>
</dbReference>
<dbReference type="InterPro" id="IPR036116">
    <property type="entry name" value="FN3_sf"/>
</dbReference>
<dbReference type="CDD" id="cd00063">
    <property type="entry name" value="FN3"/>
    <property type="match status" value="1"/>
</dbReference>
<evidence type="ECO:0000259" key="3">
    <source>
        <dbReference type="PROSITE" id="PS50835"/>
    </source>
</evidence>
<dbReference type="InterPro" id="IPR003599">
    <property type="entry name" value="Ig_sub"/>
</dbReference>
<dbReference type="InterPro" id="IPR013783">
    <property type="entry name" value="Ig-like_fold"/>
</dbReference>
<dbReference type="InterPro" id="IPR013098">
    <property type="entry name" value="Ig_I-set"/>
</dbReference>
<keyword evidence="1" id="KW-0677">Repeat</keyword>
<accession>A0ABY6LUF5</accession>
<reference evidence="5 6" key="1">
    <citation type="submission" date="2022-03" db="EMBL/GenBank/DDBJ databases">
        <title>A chromosomal length assembly of Cordylochernes scorpioides.</title>
        <authorList>
            <person name="Zeh D."/>
            <person name="Zeh J."/>
        </authorList>
    </citation>
    <scope>NUCLEOTIDE SEQUENCE [LARGE SCALE GENOMIC DNA]</scope>
    <source>
        <strain evidence="5">IN4F17</strain>
        <tissue evidence="5">Whole Body</tissue>
    </source>
</reference>
<evidence type="ECO:0000256" key="2">
    <source>
        <dbReference type="ARBA" id="ARBA00023157"/>
    </source>
</evidence>
<organism evidence="5 6">
    <name type="scientific">Cordylochernes scorpioides</name>
    <dbReference type="NCBI Taxonomy" id="51811"/>
    <lineage>
        <taxon>Eukaryota</taxon>
        <taxon>Metazoa</taxon>
        <taxon>Ecdysozoa</taxon>
        <taxon>Arthropoda</taxon>
        <taxon>Chelicerata</taxon>
        <taxon>Arachnida</taxon>
        <taxon>Pseudoscorpiones</taxon>
        <taxon>Cheliferoidea</taxon>
        <taxon>Chernetidae</taxon>
        <taxon>Cordylochernes</taxon>
    </lineage>
</organism>
<feature type="domain" description="Ig-like" evidence="3">
    <location>
        <begin position="223"/>
        <end position="319"/>
    </location>
</feature>
<sequence>MMSVVKAQEGHNATINLTAKANPDRISYRWTVGDNYLPRAIKADGGVLYFRDVRRIQAKTYRVQASNPLGTTETNVFLDVQCKRLCGKDLGRKPFERSLREGFYPIHANWCVSDPPNITVFYDQVLAQPGNDVHLECLVTGNPLPQEAFHWRRENVDYSDRASASNLTESGTLSYLSLYNVTTDESGVFECYVDNGIGEASAFIWLIVEQTDDSNSICVAEKPIMMGKAGRFSQESGSMAQLICQVRAAPNVTFYWTRENQRLEDNDKYDIDSNGVADVDRITWNSTLTIKEVDSTDHGEYVCVAQNVLGFAKFKFNLTVLCKSLPLNSTVLRWRVRHILIQGAEDENHYRSSSAPPDSPYGLKVLNISTNSVVLTWTPSFSGGMDQAFLVRYRVSGNQVAHVLELHPPNSTTYLIDQLRPKTTYFFQVRAYNDRGKSDYSPEQVQVTTLEGTSYFKLTLKHYWKYLLGVR</sequence>
<protein>
    <submittedName>
        <fullName evidence="5">NPHS1</fullName>
    </submittedName>
</protein>
<gene>
    <name evidence="5" type="ORF">LAZ67_X000048</name>
</gene>
<dbReference type="InterPro" id="IPR007110">
    <property type="entry name" value="Ig-like_dom"/>
</dbReference>
<dbReference type="InterPro" id="IPR036179">
    <property type="entry name" value="Ig-like_dom_sf"/>
</dbReference>
<dbReference type="Pfam" id="PF00041">
    <property type="entry name" value="fn3"/>
    <property type="match status" value="1"/>
</dbReference>
<dbReference type="EMBL" id="CP092886">
    <property type="protein sequence ID" value="UYV83762.1"/>
    <property type="molecule type" value="Genomic_DNA"/>
</dbReference>
<dbReference type="Proteomes" id="UP001235939">
    <property type="component" value="Chromosome X"/>
</dbReference>
<dbReference type="Pfam" id="PF13927">
    <property type="entry name" value="Ig_3"/>
    <property type="match status" value="1"/>
</dbReference>
<dbReference type="PANTHER" id="PTHR44170:SF6">
    <property type="entry name" value="CONTACTIN"/>
    <property type="match status" value="1"/>
</dbReference>
<dbReference type="PROSITE" id="PS50853">
    <property type="entry name" value="FN3"/>
    <property type="match status" value="1"/>
</dbReference>
<dbReference type="InterPro" id="IPR003961">
    <property type="entry name" value="FN3_dom"/>
</dbReference>
<feature type="domain" description="Fibronectin type-III" evidence="4">
    <location>
        <begin position="359"/>
        <end position="452"/>
    </location>
</feature>
<evidence type="ECO:0000259" key="4">
    <source>
        <dbReference type="PROSITE" id="PS50853"/>
    </source>
</evidence>
<proteinExistence type="predicted"/>
<dbReference type="PROSITE" id="PS50835">
    <property type="entry name" value="IG_LIKE"/>
    <property type="match status" value="2"/>
</dbReference>
<dbReference type="SMART" id="SM00408">
    <property type="entry name" value="IGc2"/>
    <property type="match status" value="2"/>
</dbReference>
<name>A0ABY6LUF5_9ARAC</name>
<dbReference type="SUPFAM" id="SSF48726">
    <property type="entry name" value="Immunoglobulin"/>
    <property type="match status" value="3"/>
</dbReference>
<evidence type="ECO:0000256" key="1">
    <source>
        <dbReference type="ARBA" id="ARBA00022737"/>
    </source>
</evidence>
<dbReference type="SMART" id="SM00409">
    <property type="entry name" value="IG"/>
    <property type="match status" value="3"/>
</dbReference>
<dbReference type="Pfam" id="PF07679">
    <property type="entry name" value="I-set"/>
    <property type="match status" value="1"/>
</dbReference>
<keyword evidence="6" id="KW-1185">Reference proteome</keyword>
<dbReference type="CDD" id="cd00096">
    <property type="entry name" value="Ig"/>
    <property type="match status" value="1"/>
</dbReference>
<evidence type="ECO:0000313" key="5">
    <source>
        <dbReference type="EMBL" id="UYV83762.1"/>
    </source>
</evidence>